<dbReference type="AlphaFoldDB" id="A0A0V0QLH4"/>
<feature type="region of interest" description="Disordered" evidence="1">
    <location>
        <begin position="21"/>
        <end position="42"/>
    </location>
</feature>
<proteinExistence type="predicted"/>
<comment type="caution">
    <text evidence="2">The sequence shown here is derived from an EMBL/GenBank/DDBJ whole genome shotgun (WGS) entry which is preliminary data.</text>
</comment>
<dbReference type="EMBL" id="LDAU01000147">
    <property type="protein sequence ID" value="KRX02999.1"/>
    <property type="molecule type" value="Genomic_DNA"/>
</dbReference>
<keyword evidence="3" id="KW-1185">Reference proteome</keyword>
<evidence type="ECO:0000256" key="1">
    <source>
        <dbReference type="SAM" id="MobiDB-lite"/>
    </source>
</evidence>
<accession>A0A0V0QLH4</accession>
<name>A0A0V0QLH4_PSEPJ</name>
<gene>
    <name evidence="2" type="ORF">PPERSA_03090</name>
</gene>
<protein>
    <submittedName>
        <fullName evidence="2">Uncharacterized protein</fullName>
    </submittedName>
</protein>
<reference evidence="2 3" key="1">
    <citation type="journal article" date="2015" name="Sci. Rep.">
        <title>Genome of the facultative scuticociliatosis pathogen Pseudocohnilembus persalinus provides insight into its virulence through horizontal gene transfer.</title>
        <authorList>
            <person name="Xiong J."/>
            <person name="Wang G."/>
            <person name="Cheng J."/>
            <person name="Tian M."/>
            <person name="Pan X."/>
            <person name="Warren A."/>
            <person name="Jiang C."/>
            <person name="Yuan D."/>
            <person name="Miao W."/>
        </authorList>
    </citation>
    <scope>NUCLEOTIDE SEQUENCE [LARGE SCALE GENOMIC DNA]</scope>
    <source>
        <strain evidence="2">36N120E</strain>
    </source>
</reference>
<sequence length="298" mass="34854">MDAIKSNFVKYDKSSKICSQKINTQKEQSRIQSPKANKQTNQKYGSKVLFPTSFKSTSLLNDSNIKLNINDSKSEKQIDQNTTYVNEMKFLDFSSEDLEYDYIDDIKLQQLPQYSDIQKKKNIEMFKNSDSNINSFNNSLNQSLMKNKIQQYKIGSHNNSPEIGNLVNNKFIFSNDYIVFQEQQDDNEINDDEQGQIIHEDISNKLNKKDNFQNMNQIQRENSKQEEIKQNILNKSMQNEKDPESKGNIQEKSGDKIICQKNINKNQQQNNMNLNYNQQNKKYMESNVGDTNNQINFN</sequence>
<feature type="region of interest" description="Disordered" evidence="1">
    <location>
        <begin position="234"/>
        <end position="254"/>
    </location>
</feature>
<dbReference type="Proteomes" id="UP000054937">
    <property type="component" value="Unassembled WGS sequence"/>
</dbReference>
<evidence type="ECO:0000313" key="3">
    <source>
        <dbReference type="Proteomes" id="UP000054937"/>
    </source>
</evidence>
<evidence type="ECO:0000313" key="2">
    <source>
        <dbReference type="EMBL" id="KRX02999.1"/>
    </source>
</evidence>
<organism evidence="2 3">
    <name type="scientific">Pseudocohnilembus persalinus</name>
    <name type="common">Ciliate</name>
    <dbReference type="NCBI Taxonomy" id="266149"/>
    <lineage>
        <taxon>Eukaryota</taxon>
        <taxon>Sar</taxon>
        <taxon>Alveolata</taxon>
        <taxon>Ciliophora</taxon>
        <taxon>Intramacronucleata</taxon>
        <taxon>Oligohymenophorea</taxon>
        <taxon>Scuticociliatia</taxon>
        <taxon>Philasterida</taxon>
        <taxon>Pseudocohnilembidae</taxon>
        <taxon>Pseudocohnilembus</taxon>
    </lineage>
</organism>
<dbReference type="InParanoid" id="A0A0V0QLH4"/>